<dbReference type="Pfam" id="PF00034">
    <property type="entry name" value="Cytochrom_C"/>
    <property type="match status" value="1"/>
</dbReference>
<dbReference type="InterPro" id="IPR036909">
    <property type="entry name" value="Cyt_c-like_dom_sf"/>
</dbReference>
<dbReference type="AlphaFoldDB" id="A0A178MHY1"/>
<keyword evidence="5" id="KW-0812">Transmembrane</keyword>
<gene>
    <name evidence="7" type="ORF">A6A03_09510</name>
</gene>
<keyword evidence="3 4" id="KW-0408">Iron</keyword>
<dbReference type="EMBL" id="LWQS01000035">
    <property type="protein sequence ID" value="OAN47675.1"/>
    <property type="molecule type" value="Genomic_DNA"/>
</dbReference>
<dbReference type="InterPro" id="IPR009056">
    <property type="entry name" value="Cyt_c-like_dom"/>
</dbReference>
<dbReference type="Proteomes" id="UP000078287">
    <property type="component" value="Unassembled WGS sequence"/>
</dbReference>
<feature type="domain" description="Cytochrome c" evidence="6">
    <location>
        <begin position="48"/>
        <end position="143"/>
    </location>
</feature>
<dbReference type="RefSeq" id="WP_066783528.1">
    <property type="nucleotide sequence ID" value="NZ_LWQS01000035.1"/>
</dbReference>
<evidence type="ECO:0000313" key="8">
    <source>
        <dbReference type="Proteomes" id="UP000078287"/>
    </source>
</evidence>
<keyword evidence="8" id="KW-1185">Reference proteome</keyword>
<accession>A0A178MHY1</accession>
<evidence type="ECO:0000256" key="1">
    <source>
        <dbReference type="ARBA" id="ARBA00022617"/>
    </source>
</evidence>
<dbReference type="STRING" id="1707952.A6A03_09510"/>
<dbReference type="SUPFAM" id="SSF46626">
    <property type="entry name" value="Cytochrome c"/>
    <property type="match status" value="1"/>
</dbReference>
<evidence type="ECO:0000256" key="3">
    <source>
        <dbReference type="ARBA" id="ARBA00023004"/>
    </source>
</evidence>
<evidence type="ECO:0000259" key="6">
    <source>
        <dbReference type="PROSITE" id="PS51007"/>
    </source>
</evidence>
<sequence>MSATPPDTSRKVVSRQGRNARILRLSVYAACLIAITLFGGCNRPDPPDPVAEGQRLYTIYCLGCHSLDPAGPTALGPPLAGIGARAATNGEGLSAAEWLRREIVDPDAVLTPGYPAGLMPRTYGNDFRPSQIEALVAYLLQVE</sequence>
<evidence type="ECO:0000256" key="2">
    <source>
        <dbReference type="ARBA" id="ARBA00022723"/>
    </source>
</evidence>
<dbReference type="Gene3D" id="1.10.760.10">
    <property type="entry name" value="Cytochrome c-like domain"/>
    <property type="match status" value="1"/>
</dbReference>
<keyword evidence="1 4" id="KW-0349">Heme</keyword>
<proteinExistence type="predicted"/>
<dbReference type="GO" id="GO:0020037">
    <property type="term" value="F:heme binding"/>
    <property type="evidence" value="ECO:0007669"/>
    <property type="project" value="InterPro"/>
</dbReference>
<dbReference type="GO" id="GO:0046872">
    <property type="term" value="F:metal ion binding"/>
    <property type="evidence" value="ECO:0007669"/>
    <property type="project" value="UniProtKB-KW"/>
</dbReference>
<dbReference type="GO" id="GO:0009055">
    <property type="term" value="F:electron transfer activity"/>
    <property type="evidence" value="ECO:0007669"/>
    <property type="project" value="InterPro"/>
</dbReference>
<keyword evidence="2 4" id="KW-0479">Metal-binding</keyword>
<keyword evidence="5" id="KW-0472">Membrane</keyword>
<name>A0A178MHY1_9CHLR</name>
<keyword evidence="5" id="KW-1133">Transmembrane helix</keyword>
<protein>
    <recommendedName>
        <fullName evidence="6">Cytochrome c domain-containing protein</fullName>
    </recommendedName>
</protein>
<evidence type="ECO:0000313" key="7">
    <source>
        <dbReference type="EMBL" id="OAN47675.1"/>
    </source>
</evidence>
<evidence type="ECO:0000256" key="4">
    <source>
        <dbReference type="PROSITE-ProRule" id="PRU00433"/>
    </source>
</evidence>
<organism evidence="7 8">
    <name type="scientific">Chloroflexus islandicus</name>
    <dbReference type="NCBI Taxonomy" id="1707952"/>
    <lineage>
        <taxon>Bacteria</taxon>
        <taxon>Bacillati</taxon>
        <taxon>Chloroflexota</taxon>
        <taxon>Chloroflexia</taxon>
        <taxon>Chloroflexales</taxon>
        <taxon>Chloroflexineae</taxon>
        <taxon>Chloroflexaceae</taxon>
        <taxon>Chloroflexus</taxon>
    </lineage>
</organism>
<feature type="transmembrane region" description="Helical" evidence="5">
    <location>
        <begin position="21"/>
        <end position="40"/>
    </location>
</feature>
<comment type="caution">
    <text evidence="7">The sequence shown here is derived from an EMBL/GenBank/DDBJ whole genome shotgun (WGS) entry which is preliminary data.</text>
</comment>
<reference evidence="7 8" key="1">
    <citation type="submission" date="2016-04" db="EMBL/GenBank/DDBJ databases">
        <title>Chloroflexus islandicus sp. nov., a thermophilic filamentous anoxygenic phototrophic bacterium from geyser Strokkur (Iceland).</title>
        <authorList>
            <person name="Gaisin V.A."/>
            <person name="Kalashnikov A.M."/>
            <person name="Sukhacheva M.V."/>
            <person name="Grouzdev D.S."/>
            <person name="Ivanov T.M."/>
            <person name="Kuznetsov B."/>
            <person name="Gorlenko V.M."/>
        </authorList>
    </citation>
    <scope>NUCLEOTIDE SEQUENCE [LARGE SCALE GENOMIC DNA]</scope>
    <source>
        <strain evidence="8">isl-2</strain>
    </source>
</reference>
<evidence type="ECO:0000256" key="5">
    <source>
        <dbReference type="SAM" id="Phobius"/>
    </source>
</evidence>
<dbReference type="OrthoDB" id="161435at2"/>
<dbReference type="PROSITE" id="PS51007">
    <property type="entry name" value="CYTC"/>
    <property type="match status" value="1"/>
</dbReference>